<gene>
    <name evidence="2" type="ORF">K0M31_005558</name>
</gene>
<evidence type="ECO:0000256" key="1">
    <source>
        <dbReference type="SAM" id="MobiDB-lite"/>
    </source>
</evidence>
<feature type="compositionally biased region" description="Basic and acidic residues" evidence="1">
    <location>
        <begin position="88"/>
        <end position="104"/>
    </location>
</feature>
<feature type="region of interest" description="Disordered" evidence="1">
    <location>
        <begin position="1"/>
        <end position="45"/>
    </location>
</feature>
<comment type="caution">
    <text evidence="2">The sequence shown here is derived from an EMBL/GenBank/DDBJ whole genome shotgun (WGS) entry which is preliminary data.</text>
</comment>
<evidence type="ECO:0000313" key="3">
    <source>
        <dbReference type="Proteomes" id="UP001177670"/>
    </source>
</evidence>
<sequence>MEKHLEATGKRLGEIRKPQLGRGKPGWRTGGFAQRGARKKLSKRRNRRIFHSWDSATLGSLVDRPRKKFGEPARPINPALMSTLTTIHPDHRPGLNGRGSEKGGRHSGGGKETGKFGAAQTGMEEWLGRGEGVSNAKEGLEEWRTQGRKRATNRAYSEKAATGTESGGTCKAAMKAHSF</sequence>
<evidence type="ECO:0000313" key="2">
    <source>
        <dbReference type="EMBL" id="KAK1126029.1"/>
    </source>
</evidence>
<feature type="compositionally biased region" description="Basic residues" evidence="1">
    <location>
        <begin position="36"/>
        <end position="45"/>
    </location>
</feature>
<dbReference type="EMBL" id="JAHYIQ010000015">
    <property type="protein sequence ID" value="KAK1126029.1"/>
    <property type="molecule type" value="Genomic_DNA"/>
</dbReference>
<proteinExistence type="predicted"/>
<name>A0AA40FV94_9HYME</name>
<feature type="compositionally biased region" description="Basic and acidic residues" evidence="1">
    <location>
        <begin position="1"/>
        <end position="17"/>
    </location>
</feature>
<feature type="region of interest" description="Disordered" evidence="1">
    <location>
        <begin position="85"/>
        <end position="117"/>
    </location>
</feature>
<protein>
    <submittedName>
        <fullName evidence="2">Uncharacterized protein</fullName>
    </submittedName>
</protein>
<keyword evidence="3" id="KW-1185">Reference proteome</keyword>
<feature type="region of interest" description="Disordered" evidence="1">
    <location>
        <begin position="130"/>
        <end position="179"/>
    </location>
</feature>
<dbReference type="Proteomes" id="UP001177670">
    <property type="component" value="Unassembled WGS sequence"/>
</dbReference>
<organism evidence="2 3">
    <name type="scientific">Melipona bicolor</name>
    <dbReference type="NCBI Taxonomy" id="60889"/>
    <lineage>
        <taxon>Eukaryota</taxon>
        <taxon>Metazoa</taxon>
        <taxon>Ecdysozoa</taxon>
        <taxon>Arthropoda</taxon>
        <taxon>Hexapoda</taxon>
        <taxon>Insecta</taxon>
        <taxon>Pterygota</taxon>
        <taxon>Neoptera</taxon>
        <taxon>Endopterygota</taxon>
        <taxon>Hymenoptera</taxon>
        <taxon>Apocrita</taxon>
        <taxon>Aculeata</taxon>
        <taxon>Apoidea</taxon>
        <taxon>Anthophila</taxon>
        <taxon>Apidae</taxon>
        <taxon>Melipona</taxon>
    </lineage>
</organism>
<dbReference type="AlphaFoldDB" id="A0AA40FV94"/>
<accession>A0AA40FV94</accession>
<reference evidence="2" key="1">
    <citation type="submission" date="2021-10" db="EMBL/GenBank/DDBJ databases">
        <title>Melipona bicolor Genome sequencing and assembly.</title>
        <authorList>
            <person name="Araujo N.S."/>
            <person name="Arias M.C."/>
        </authorList>
    </citation>
    <scope>NUCLEOTIDE SEQUENCE</scope>
    <source>
        <strain evidence="2">USP_2M_L1-L4_2017</strain>
        <tissue evidence="2">Whole body</tissue>
    </source>
</reference>